<evidence type="ECO:0000313" key="2">
    <source>
        <dbReference type="EMBL" id="SPN99687.1"/>
    </source>
</evidence>
<proteinExistence type="predicted"/>
<feature type="compositionally biased region" description="Basic and acidic residues" evidence="1">
    <location>
        <begin position="491"/>
        <end position="507"/>
    </location>
</feature>
<feature type="compositionally biased region" description="Polar residues" evidence="1">
    <location>
        <begin position="31"/>
        <end position="56"/>
    </location>
</feature>
<feature type="compositionally biased region" description="Basic residues" evidence="1">
    <location>
        <begin position="79"/>
        <end position="88"/>
    </location>
</feature>
<dbReference type="GO" id="GO:0033167">
    <property type="term" value="C:ARC complex"/>
    <property type="evidence" value="ECO:0007669"/>
    <property type="project" value="InterPro"/>
</dbReference>
<sequence>MSSIAEDLSHGPASLAAQPSQEYEMAPITESVFTADSNGSLGAPQEPQSGLHSSTIDMAKHDAPEAEPEANPNAATGEKKKKRKKRNKATSMPKNRGTGFEEFYADPPITPEEAAEELAIYSPLRSFSDRIEECINRFRGRRRLQGDLVRYFDEYLFLGGIDSHQRDFQGVDPKEYAAATAEEKRQLANVYGIHGAGDNPKFYNPAQPENWSVNFSAVVSGYLSEGVRRVAWHKDNAEAETPRAIGVVENFLRYILQHDVCNEYKDDITNALELCERGREELPLTLKASGRIPCEFNAAAAKIFEGGREFEFNPKQELKEEMTEVEEVFVYSLVFFGPREVYDQLKSLRVVRIVNKEPCSLKILSITLPSEREIRMSHLYRGCRGGVGGVNCGVIRFKHVLVRDDLCRGNVEQVVPDRIEELIVEERLLELLRPGFIIRVTLAELNIGLKIMTNLPEILPSFYCFLPQIMMRYYKAPCPNPRPAPSALGPVDRDGEGVSGKDEDVEE</sequence>
<dbReference type="GO" id="GO:0031047">
    <property type="term" value="P:regulatory ncRNA-mediated gene silencing"/>
    <property type="evidence" value="ECO:0007669"/>
    <property type="project" value="InterPro"/>
</dbReference>
<keyword evidence="3" id="KW-1185">Reference proteome</keyword>
<gene>
    <name evidence="2" type="ORF">DNG_02538</name>
</gene>
<accession>A0AAE8MTR0</accession>
<reference evidence="2" key="1">
    <citation type="submission" date="2018-03" db="EMBL/GenBank/DDBJ databases">
        <authorList>
            <person name="Guldener U."/>
        </authorList>
    </citation>
    <scope>NUCLEOTIDE SEQUENCE</scope>
</reference>
<dbReference type="InterPro" id="IPR018606">
    <property type="entry name" value="Arb1"/>
</dbReference>
<comment type="caution">
    <text evidence="2">The sequence shown here is derived from an EMBL/GenBank/DDBJ whole genome shotgun (WGS) entry which is preliminary data.</text>
</comment>
<organism evidence="2 3">
    <name type="scientific">Cephalotrichum gorgonifer</name>
    <dbReference type="NCBI Taxonomy" id="2041049"/>
    <lineage>
        <taxon>Eukaryota</taxon>
        <taxon>Fungi</taxon>
        <taxon>Dikarya</taxon>
        <taxon>Ascomycota</taxon>
        <taxon>Pezizomycotina</taxon>
        <taxon>Sordariomycetes</taxon>
        <taxon>Hypocreomycetidae</taxon>
        <taxon>Microascales</taxon>
        <taxon>Microascaceae</taxon>
        <taxon>Cephalotrichum</taxon>
    </lineage>
</organism>
<name>A0AAE8MTR0_9PEZI</name>
<dbReference type="Proteomes" id="UP001187682">
    <property type="component" value="Unassembled WGS sequence"/>
</dbReference>
<evidence type="ECO:0000313" key="3">
    <source>
        <dbReference type="Proteomes" id="UP001187682"/>
    </source>
</evidence>
<dbReference type="Pfam" id="PF09692">
    <property type="entry name" value="Arb1"/>
    <property type="match status" value="1"/>
</dbReference>
<dbReference type="EMBL" id="ONZQ02000003">
    <property type="protein sequence ID" value="SPN99687.1"/>
    <property type="molecule type" value="Genomic_DNA"/>
</dbReference>
<feature type="region of interest" description="Disordered" evidence="1">
    <location>
        <begin position="1"/>
        <end position="102"/>
    </location>
</feature>
<protein>
    <submittedName>
        <fullName evidence="2">Uncharacterized protein</fullName>
    </submittedName>
</protein>
<feature type="region of interest" description="Disordered" evidence="1">
    <location>
        <begin position="484"/>
        <end position="507"/>
    </location>
</feature>
<evidence type="ECO:0000256" key="1">
    <source>
        <dbReference type="SAM" id="MobiDB-lite"/>
    </source>
</evidence>
<dbReference type="AlphaFoldDB" id="A0AAE8MTR0"/>